<reference evidence="1 2" key="1">
    <citation type="journal article" date="2015" name="Genome Biol.">
        <title>Comparative genomics of Steinernema reveals deeply conserved gene regulatory networks.</title>
        <authorList>
            <person name="Dillman A.R."/>
            <person name="Macchietto M."/>
            <person name="Porter C.F."/>
            <person name="Rogers A."/>
            <person name="Williams B."/>
            <person name="Antoshechkin I."/>
            <person name="Lee M.M."/>
            <person name="Goodwin Z."/>
            <person name="Lu X."/>
            <person name="Lewis E.E."/>
            <person name="Goodrich-Blair H."/>
            <person name="Stock S.P."/>
            <person name="Adams B.J."/>
            <person name="Sternberg P.W."/>
            <person name="Mortazavi A."/>
        </authorList>
    </citation>
    <scope>NUCLEOTIDE SEQUENCE [LARGE SCALE GENOMIC DNA]</scope>
    <source>
        <strain evidence="1 2">ALL</strain>
    </source>
</reference>
<gene>
    <name evidence="1" type="ORF">L596_030325</name>
</gene>
<dbReference type="Proteomes" id="UP000298663">
    <property type="component" value="Unassembled WGS sequence"/>
</dbReference>
<comment type="caution">
    <text evidence="1">The sequence shown here is derived from an EMBL/GenBank/DDBJ whole genome shotgun (WGS) entry which is preliminary data.</text>
</comment>
<name>A0A4U5LP19_STECR</name>
<dbReference type="EMBL" id="AZBU02000014">
    <property type="protein sequence ID" value="TKR57651.1"/>
    <property type="molecule type" value="Genomic_DNA"/>
</dbReference>
<organism evidence="1 2">
    <name type="scientific">Steinernema carpocapsae</name>
    <name type="common">Entomopathogenic nematode</name>
    <dbReference type="NCBI Taxonomy" id="34508"/>
    <lineage>
        <taxon>Eukaryota</taxon>
        <taxon>Metazoa</taxon>
        <taxon>Ecdysozoa</taxon>
        <taxon>Nematoda</taxon>
        <taxon>Chromadorea</taxon>
        <taxon>Rhabditida</taxon>
        <taxon>Tylenchina</taxon>
        <taxon>Panagrolaimomorpha</taxon>
        <taxon>Strongyloidoidea</taxon>
        <taxon>Steinernematidae</taxon>
        <taxon>Steinernema</taxon>
    </lineage>
</organism>
<evidence type="ECO:0000313" key="2">
    <source>
        <dbReference type="Proteomes" id="UP000298663"/>
    </source>
</evidence>
<proteinExistence type="predicted"/>
<keyword evidence="2" id="KW-1185">Reference proteome</keyword>
<evidence type="ECO:0000313" key="1">
    <source>
        <dbReference type="EMBL" id="TKR57651.1"/>
    </source>
</evidence>
<protein>
    <submittedName>
        <fullName evidence="1">Uncharacterized protein</fullName>
    </submittedName>
</protein>
<reference evidence="1 2" key="2">
    <citation type="journal article" date="2019" name="G3 (Bethesda)">
        <title>Hybrid Assembly of the Genome of the Entomopathogenic Nematode Steinernema carpocapsae Identifies the X-Chromosome.</title>
        <authorList>
            <person name="Serra L."/>
            <person name="Macchietto M."/>
            <person name="Macias-Munoz A."/>
            <person name="McGill C.J."/>
            <person name="Rodriguez I.M."/>
            <person name="Rodriguez B."/>
            <person name="Murad R."/>
            <person name="Mortazavi A."/>
        </authorList>
    </citation>
    <scope>NUCLEOTIDE SEQUENCE [LARGE SCALE GENOMIC DNA]</scope>
    <source>
        <strain evidence="1 2">ALL</strain>
    </source>
</reference>
<accession>A0A4U5LP19</accession>
<dbReference type="AlphaFoldDB" id="A0A4U5LP19"/>
<sequence length="74" mass="8567">MFFLPPRAHFKSLFAIIQQNNLFIVNPSTQVTRPQHSNFFPYTNMQICVGRCGRSCRLAALIVTSARSFFRFPK</sequence>